<proteinExistence type="predicted"/>
<gene>
    <name evidence="1" type="ORF">M0R45_030921</name>
</gene>
<keyword evidence="2" id="KW-1185">Reference proteome</keyword>
<protein>
    <submittedName>
        <fullName evidence="1">Uncharacterized protein</fullName>
    </submittedName>
</protein>
<organism evidence="1 2">
    <name type="scientific">Rubus argutus</name>
    <name type="common">Southern blackberry</name>
    <dbReference type="NCBI Taxonomy" id="59490"/>
    <lineage>
        <taxon>Eukaryota</taxon>
        <taxon>Viridiplantae</taxon>
        <taxon>Streptophyta</taxon>
        <taxon>Embryophyta</taxon>
        <taxon>Tracheophyta</taxon>
        <taxon>Spermatophyta</taxon>
        <taxon>Magnoliopsida</taxon>
        <taxon>eudicotyledons</taxon>
        <taxon>Gunneridae</taxon>
        <taxon>Pentapetalae</taxon>
        <taxon>rosids</taxon>
        <taxon>fabids</taxon>
        <taxon>Rosales</taxon>
        <taxon>Rosaceae</taxon>
        <taxon>Rosoideae</taxon>
        <taxon>Rosoideae incertae sedis</taxon>
        <taxon>Rubus</taxon>
    </lineage>
</organism>
<reference evidence="1 2" key="1">
    <citation type="journal article" date="2023" name="G3 (Bethesda)">
        <title>A chromosome-length genome assembly and annotation of blackberry (Rubus argutus, cv. 'Hillquist').</title>
        <authorList>
            <person name="Bruna T."/>
            <person name="Aryal R."/>
            <person name="Dudchenko O."/>
            <person name="Sargent D.J."/>
            <person name="Mead D."/>
            <person name="Buti M."/>
            <person name="Cavallini A."/>
            <person name="Hytonen T."/>
            <person name="Andres J."/>
            <person name="Pham M."/>
            <person name="Weisz D."/>
            <person name="Mascagni F."/>
            <person name="Usai G."/>
            <person name="Natali L."/>
            <person name="Bassil N."/>
            <person name="Fernandez G.E."/>
            <person name="Lomsadze A."/>
            <person name="Armour M."/>
            <person name="Olukolu B."/>
            <person name="Poorten T."/>
            <person name="Britton C."/>
            <person name="Davik J."/>
            <person name="Ashrafi H."/>
            <person name="Aiden E.L."/>
            <person name="Borodovsky M."/>
            <person name="Worthington M."/>
        </authorList>
    </citation>
    <scope>NUCLEOTIDE SEQUENCE [LARGE SCALE GENOMIC DNA]</scope>
    <source>
        <strain evidence="1">PI 553951</strain>
    </source>
</reference>
<evidence type="ECO:0000313" key="1">
    <source>
        <dbReference type="EMBL" id="KAK9922457.1"/>
    </source>
</evidence>
<comment type="caution">
    <text evidence="1">The sequence shown here is derived from an EMBL/GenBank/DDBJ whole genome shotgun (WGS) entry which is preliminary data.</text>
</comment>
<dbReference type="EMBL" id="JBEDUW010000006">
    <property type="protein sequence ID" value="KAK9922457.1"/>
    <property type="molecule type" value="Genomic_DNA"/>
</dbReference>
<accession>A0AAW1WGI6</accession>
<sequence>MMIQDRARAHGGSCSLDGAGLRDGSTEMVRSTAICSRDGGVVSEHGKGQSGLCGEGEGIDTVRMRRGRGEARVCRFVKDLKWFDLDGGAGVAVGNSVMDGGACNGCRESEGMCREKS</sequence>
<evidence type="ECO:0000313" key="2">
    <source>
        <dbReference type="Proteomes" id="UP001457282"/>
    </source>
</evidence>
<dbReference type="AlphaFoldDB" id="A0AAW1WGI6"/>
<dbReference type="Proteomes" id="UP001457282">
    <property type="component" value="Unassembled WGS sequence"/>
</dbReference>
<name>A0AAW1WGI6_RUBAR</name>